<dbReference type="PIRSF" id="PIRSF000535">
    <property type="entry name" value="1PFK/6PFK/LacC"/>
    <property type="match status" value="1"/>
</dbReference>
<keyword evidence="12" id="KW-1185">Reference proteome</keyword>
<dbReference type="PROSITE" id="PS00584">
    <property type="entry name" value="PFKB_KINASES_2"/>
    <property type="match status" value="1"/>
</dbReference>
<name>A0AAE4L4R1_9ENTE</name>
<dbReference type="EMBL" id="JARQAI010000032">
    <property type="protein sequence ID" value="MDT2738169.1"/>
    <property type="molecule type" value="Genomic_DNA"/>
</dbReference>
<evidence type="ECO:0000256" key="1">
    <source>
        <dbReference type="ARBA" id="ARBA00005380"/>
    </source>
</evidence>
<dbReference type="CDD" id="cd01164">
    <property type="entry name" value="FruK_PfkB_like"/>
    <property type="match status" value="1"/>
</dbReference>
<evidence type="ECO:0000256" key="3">
    <source>
        <dbReference type="ARBA" id="ARBA00022736"/>
    </source>
</evidence>
<dbReference type="EC" id="2.7.1.144" evidence="7"/>
<evidence type="ECO:0000256" key="5">
    <source>
        <dbReference type="ARBA" id="ARBA00022777"/>
    </source>
</evidence>
<keyword evidence="2 7" id="KW-0808">Transferase</keyword>
<dbReference type="InterPro" id="IPR002173">
    <property type="entry name" value="Carboh/pur_kinase_PfkB_CS"/>
</dbReference>
<sequence length="313" mass="33719">MIVTVTLNPSIDISYPLDNLKLDTVNRAPQVSKTAGGKGLNVTRVIHDLKGDVLATGVLGGFHGAFIAAELEKAGIKQDFTPIKEETRDSIAILHEGFQTEILETGPTVASAEQTEFLDKFQELLKQATIVTISGSLAKGFPSNFYQTLVGLAQAENVKTLVDTSGASLKNVLAGPQKPYLIKPNLEELEALLGRTFSVERLTELQSALLEPLFVGIEWIVVSLGKSGALAKHNDTFYRVTIPTIKAVNPVGSGDATIAGFAYGLSQKLTDQELLKMCMATGMANAQEQTTGHVDPSNVTEHFKKIDIKKIEQ</sequence>
<feature type="domain" description="Carbohydrate kinase PfkB" evidence="8">
    <location>
        <begin position="8"/>
        <end position="293"/>
    </location>
</feature>
<evidence type="ECO:0000256" key="7">
    <source>
        <dbReference type="PIRNR" id="PIRNR000535"/>
    </source>
</evidence>
<dbReference type="Proteomes" id="UP001269061">
    <property type="component" value="Unassembled WGS sequence"/>
</dbReference>
<protein>
    <recommendedName>
        <fullName evidence="7">Tagatose-6-phosphate kinase</fullName>
        <ecNumber evidence="7">2.7.1.144</ecNumber>
    </recommendedName>
</protein>
<dbReference type="GO" id="GO:0016052">
    <property type="term" value="P:carbohydrate catabolic process"/>
    <property type="evidence" value="ECO:0007669"/>
    <property type="project" value="UniProtKB-ARBA"/>
</dbReference>
<dbReference type="InterPro" id="IPR017583">
    <property type="entry name" value="Tagatose/fructose_Pkinase"/>
</dbReference>
<dbReference type="Proteomes" id="UP001180842">
    <property type="component" value="Unassembled WGS sequence"/>
</dbReference>
<organism evidence="9 11">
    <name type="scientific">Enterococcus pseudoavium</name>
    <dbReference type="NCBI Taxonomy" id="44007"/>
    <lineage>
        <taxon>Bacteria</taxon>
        <taxon>Bacillati</taxon>
        <taxon>Bacillota</taxon>
        <taxon>Bacilli</taxon>
        <taxon>Lactobacillales</taxon>
        <taxon>Enterococcaceae</taxon>
        <taxon>Enterococcus</taxon>
    </lineage>
</organism>
<dbReference type="GO" id="GO:0005988">
    <property type="term" value="P:lactose metabolic process"/>
    <property type="evidence" value="ECO:0007669"/>
    <property type="project" value="UniProtKB-KW"/>
</dbReference>
<dbReference type="InterPro" id="IPR011611">
    <property type="entry name" value="PfkB_dom"/>
</dbReference>
<dbReference type="FunFam" id="3.40.1190.20:FF:000001">
    <property type="entry name" value="Phosphofructokinase"/>
    <property type="match status" value="1"/>
</dbReference>
<dbReference type="GO" id="GO:0005829">
    <property type="term" value="C:cytosol"/>
    <property type="evidence" value="ECO:0007669"/>
    <property type="project" value="TreeGrafter"/>
</dbReference>
<dbReference type="RefSeq" id="WP_311797579.1">
    <property type="nucleotide sequence ID" value="NZ_JARQAI010000032.1"/>
</dbReference>
<accession>A0AAE4L4R1</accession>
<evidence type="ECO:0000313" key="11">
    <source>
        <dbReference type="Proteomes" id="UP001180842"/>
    </source>
</evidence>
<gene>
    <name evidence="9" type="ORF">P7H00_13740</name>
    <name evidence="10" type="ORF">P7H46_13105</name>
</gene>
<evidence type="ECO:0000313" key="9">
    <source>
        <dbReference type="EMBL" id="MDT2738169.1"/>
    </source>
</evidence>
<dbReference type="PANTHER" id="PTHR46566">
    <property type="entry name" value="1-PHOSPHOFRUCTOKINASE-RELATED"/>
    <property type="match status" value="1"/>
</dbReference>
<dbReference type="EMBL" id="JARQAZ010000013">
    <property type="protein sequence ID" value="MDT2771757.1"/>
    <property type="molecule type" value="Genomic_DNA"/>
</dbReference>
<dbReference type="GO" id="GO:0044281">
    <property type="term" value="P:small molecule metabolic process"/>
    <property type="evidence" value="ECO:0007669"/>
    <property type="project" value="UniProtKB-ARBA"/>
</dbReference>
<evidence type="ECO:0000313" key="12">
    <source>
        <dbReference type="Proteomes" id="UP001269061"/>
    </source>
</evidence>
<comment type="similarity">
    <text evidence="1">Belongs to the carbohydrate kinase pfkB family.</text>
</comment>
<evidence type="ECO:0000256" key="6">
    <source>
        <dbReference type="ARBA" id="ARBA00022840"/>
    </source>
</evidence>
<keyword evidence="4 7" id="KW-0547">Nucleotide-binding</keyword>
<keyword evidence="3 7" id="KW-0423">Lactose metabolism</keyword>
<evidence type="ECO:0000259" key="8">
    <source>
        <dbReference type="Pfam" id="PF00294"/>
    </source>
</evidence>
<dbReference type="SUPFAM" id="SSF53613">
    <property type="entry name" value="Ribokinase-like"/>
    <property type="match status" value="1"/>
</dbReference>
<evidence type="ECO:0000313" key="10">
    <source>
        <dbReference type="EMBL" id="MDT2771757.1"/>
    </source>
</evidence>
<evidence type="ECO:0000256" key="2">
    <source>
        <dbReference type="ARBA" id="ARBA00022679"/>
    </source>
</evidence>
<dbReference type="PANTHER" id="PTHR46566:SF5">
    <property type="entry name" value="1-PHOSPHOFRUCTOKINASE"/>
    <property type="match status" value="1"/>
</dbReference>
<dbReference type="InterPro" id="IPR029056">
    <property type="entry name" value="Ribokinase-like"/>
</dbReference>
<dbReference type="Gene3D" id="3.40.1190.20">
    <property type="match status" value="1"/>
</dbReference>
<evidence type="ECO:0000256" key="4">
    <source>
        <dbReference type="ARBA" id="ARBA00022741"/>
    </source>
</evidence>
<dbReference type="GO" id="GO:0008443">
    <property type="term" value="F:phosphofructokinase activity"/>
    <property type="evidence" value="ECO:0007669"/>
    <property type="project" value="TreeGrafter"/>
</dbReference>
<dbReference type="AlphaFoldDB" id="A0AAE4L4R1"/>
<dbReference type="NCBIfam" id="TIGR03168">
    <property type="entry name" value="1-PFK"/>
    <property type="match status" value="1"/>
</dbReference>
<comment type="caution">
    <text evidence="9">The sequence shown here is derived from an EMBL/GenBank/DDBJ whole genome shotgun (WGS) entry which is preliminary data.</text>
</comment>
<dbReference type="Pfam" id="PF00294">
    <property type="entry name" value="PfkB"/>
    <property type="match status" value="1"/>
</dbReference>
<comment type="similarity">
    <text evidence="7">Belongs to the carbohydrate kinase PfkB family. LacC subfamily.</text>
</comment>
<reference evidence="9 12" key="1">
    <citation type="submission" date="2023-03" db="EMBL/GenBank/DDBJ databases">
        <authorList>
            <person name="Shen W."/>
            <person name="Cai J."/>
        </authorList>
    </citation>
    <scope>NUCLEOTIDE SEQUENCE</scope>
    <source>
        <strain evidence="9">P69-2</strain>
        <strain evidence="10 12">Y59</strain>
    </source>
</reference>
<dbReference type="GO" id="GO:0005524">
    <property type="term" value="F:ATP binding"/>
    <property type="evidence" value="ECO:0007669"/>
    <property type="project" value="UniProtKB-KW"/>
</dbReference>
<proteinExistence type="inferred from homology"/>
<comment type="pathway">
    <text evidence="7">Carbohydrate metabolism; D-tagatose 6-phosphate degradation; D-glyceraldehyde 3-phosphate and glycerone phosphate from D-tagatose 6-phosphate: step 1/2.</text>
</comment>
<keyword evidence="5 9" id="KW-0418">Kinase</keyword>
<dbReference type="GO" id="GO:0009024">
    <property type="term" value="F:tagatose-6-phosphate kinase activity"/>
    <property type="evidence" value="ECO:0007669"/>
    <property type="project" value="UniProtKB-EC"/>
</dbReference>
<keyword evidence="6 7" id="KW-0067">ATP-binding</keyword>
<comment type="catalytic activity">
    <reaction evidence="7">
        <text>D-tagatofuranose 6-phosphate + ATP = D-tagatofuranose 1,6-bisphosphate + ADP + H(+)</text>
        <dbReference type="Rhea" id="RHEA:12420"/>
        <dbReference type="ChEBI" id="CHEBI:15378"/>
        <dbReference type="ChEBI" id="CHEBI:30616"/>
        <dbReference type="ChEBI" id="CHEBI:58694"/>
        <dbReference type="ChEBI" id="CHEBI:58695"/>
        <dbReference type="ChEBI" id="CHEBI:456216"/>
        <dbReference type="EC" id="2.7.1.144"/>
    </reaction>
</comment>